<name>A0AAE1F7R5_PETCI</name>
<organism evidence="2 3">
    <name type="scientific">Petrolisthes cinctipes</name>
    <name type="common">Flat porcelain crab</name>
    <dbReference type="NCBI Taxonomy" id="88211"/>
    <lineage>
        <taxon>Eukaryota</taxon>
        <taxon>Metazoa</taxon>
        <taxon>Ecdysozoa</taxon>
        <taxon>Arthropoda</taxon>
        <taxon>Crustacea</taxon>
        <taxon>Multicrustacea</taxon>
        <taxon>Malacostraca</taxon>
        <taxon>Eumalacostraca</taxon>
        <taxon>Eucarida</taxon>
        <taxon>Decapoda</taxon>
        <taxon>Pleocyemata</taxon>
        <taxon>Anomura</taxon>
        <taxon>Galatheoidea</taxon>
        <taxon>Porcellanidae</taxon>
        <taxon>Petrolisthes</taxon>
    </lineage>
</organism>
<evidence type="ECO:0000313" key="3">
    <source>
        <dbReference type="Proteomes" id="UP001286313"/>
    </source>
</evidence>
<feature type="compositionally biased region" description="Polar residues" evidence="1">
    <location>
        <begin position="17"/>
        <end position="52"/>
    </location>
</feature>
<comment type="caution">
    <text evidence="2">The sequence shown here is derived from an EMBL/GenBank/DDBJ whole genome shotgun (WGS) entry which is preliminary data.</text>
</comment>
<reference evidence="2" key="1">
    <citation type="submission" date="2023-10" db="EMBL/GenBank/DDBJ databases">
        <title>Genome assemblies of two species of porcelain crab, Petrolisthes cinctipes and Petrolisthes manimaculis (Anomura: Porcellanidae).</title>
        <authorList>
            <person name="Angst P."/>
        </authorList>
    </citation>
    <scope>NUCLEOTIDE SEQUENCE</scope>
    <source>
        <strain evidence="2">PB745_01</strain>
        <tissue evidence="2">Gill</tissue>
    </source>
</reference>
<feature type="compositionally biased region" description="Polar residues" evidence="1">
    <location>
        <begin position="67"/>
        <end position="122"/>
    </location>
</feature>
<protein>
    <submittedName>
        <fullName evidence="2">Uncharacterized protein</fullName>
    </submittedName>
</protein>
<dbReference type="AlphaFoldDB" id="A0AAE1F7R5"/>
<accession>A0AAE1F7R5</accession>
<keyword evidence="3" id="KW-1185">Reference proteome</keyword>
<dbReference type="Proteomes" id="UP001286313">
    <property type="component" value="Unassembled WGS sequence"/>
</dbReference>
<gene>
    <name evidence="2" type="ORF">Pcinc_025493</name>
</gene>
<feature type="region of interest" description="Disordered" evidence="1">
    <location>
        <begin position="1"/>
        <end position="135"/>
    </location>
</feature>
<evidence type="ECO:0000313" key="2">
    <source>
        <dbReference type="EMBL" id="KAK3869189.1"/>
    </source>
</evidence>
<sequence>MSDVKEVNWSARVPETKVTNKSCTPPWNHSGAPTNQQKTSDPGIPTNLQTSDPGIPTNKPTSDPGIPTNQPRQQEHQPTNLKHRNTNQPTNLKSRNTNQPTNLGHRNTNQPNSATEITSAAQSAVKCGKLQSGSG</sequence>
<evidence type="ECO:0000256" key="1">
    <source>
        <dbReference type="SAM" id="MobiDB-lite"/>
    </source>
</evidence>
<proteinExistence type="predicted"/>
<dbReference type="EMBL" id="JAWQEG010002870">
    <property type="protein sequence ID" value="KAK3869189.1"/>
    <property type="molecule type" value="Genomic_DNA"/>
</dbReference>